<organism evidence="1 2">
    <name type="scientific">Streptomyces pratens</name>
    <dbReference type="NCBI Taxonomy" id="887456"/>
    <lineage>
        <taxon>Bacteria</taxon>
        <taxon>Bacillati</taxon>
        <taxon>Actinomycetota</taxon>
        <taxon>Actinomycetes</taxon>
        <taxon>Kitasatosporales</taxon>
        <taxon>Streptomycetaceae</taxon>
        <taxon>Streptomyces</taxon>
    </lineage>
</organism>
<proteinExistence type="predicted"/>
<protein>
    <submittedName>
        <fullName evidence="1">Uncharacterized protein</fullName>
    </submittedName>
</protein>
<keyword evidence="2" id="KW-1185">Reference proteome</keyword>
<comment type="caution">
    <text evidence="1">The sequence shown here is derived from an EMBL/GenBank/DDBJ whole genome shotgun (WGS) entry which is preliminary data.</text>
</comment>
<name>A0ABW1LVF4_9ACTN</name>
<evidence type="ECO:0000313" key="2">
    <source>
        <dbReference type="Proteomes" id="UP001596242"/>
    </source>
</evidence>
<dbReference type="RefSeq" id="WP_386393684.1">
    <property type="nucleotide sequence ID" value="NZ_JBHSPT010000010.1"/>
</dbReference>
<reference evidence="2" key="1">
    <citation type="journal article" date="2019" name="Int. J. Syst. Evol. Microbiol.">
        <title>The Global Catalogue of Microorganisms (GCM) 10K type strain sequencing project: providing services to taxonomists for standard genome sequencing and annotation.</title>
        <authorList>
            <consortium name="The Broad Institute Genomics Platform"/>
            <consortium name="The Broad Institute Genome Sequencing Center for Infectious Disease"/>
            <person name="Wu L."/>
            <person name="Ma J."/>
        </authorList>
    </citation>
    <scope>NUCLEOTIDE SEQUENCE [LARGE SCALE GENOMIC DNA]</scope>
    <source>
        <strain evidence="2">JCM 12763</strain>
    </source>
</reference>
<dbReference type="EMBL" id="JBHSPT010000010">
    <property type="protein sequence ID" value="MFC6054817.1"/>
    <property type="molecule type" value="Genomic_DNA"/>
</dbReference>
<evidence type="ECO:0000313" key="1">
    <source>
        <dbReference type="EMBL" id="MFC6054817.1"/>
    </source>
</evidence>
<gene>
    <name evidence="1" type="ORF">ACFP50_04870</name>
</gene>
<accession>A0ABW1LVF4</accession>
<dbReference type="Proteomes" id="UP001596242">
    <property type="component" value="Unassembled WGS sequence"/>
</dbReference>
<sequence length="384" mass="42400">MNASDIGFEEVVSYLSRSGWQRFASGRLSEVWQLSQDVSLSVMVPKLSAAPDFERSIEMLTNEIARRENRPPEDIARDISRQFIDVTDLRAEDDDITDGTISLTAGLQLIEAANRLMVSAAAATINRQGSYGRGMPPAARAHARKMRLGQTRPGSYIVPVISRARFSDPVDRASQEPQLRIAADDSYHDRRVITTLSRALETLAEMTAIRERGPSRDEMRSAVDEGVSSELCGAVLNVLFKGGVSEFDVKFNWAVASPVPDSVANEITFTEDSIHILGEVEAELKEANLPSERVLYGVIRRLSLKSHETSGRVAMETVVDGKKRTVSFDLDLDAYRLAARYHGERRPVVVRGILDAPPGRNATMSVTAFDADRSVASFENLNLF</sequence>